<dbReference type="AlphaFoldDB" id="X6MFY2"/>
<proteinExistence type="predicted"/>
<feature type="transmembrane region" description="Helical" evidence="1">
    <location>
        <begin position="185"/>
        <end position="205"/>
    </location>
</feature>
<name>X6MFY2_RETFI</name>
<comment type="caution">
    <text evidence="2">The sequence shown here is derived from an EMBL/GenBank/DDBJ whole genome shotgun (WGS) entry which is preliminary data.</text>
</comment>
<evidence type="ECO:0000313" key="2">
    <source>
        <dbReference type="EMBL" id="ETO11935.1"/>
    </source>
</evidence>
<keyword evidence="1" id="KW-0472">Membrane</keyword>
<gene>
    <name evidence="2" type="ORF">RFI_25441</name>
</gene>
<keyword evidence="3" id="KW-1185">Reference proteome</keyword>
<dbReference type="EMBL" id="ASPP01021879">
    <property type="protein sequence ID" value="ETO11935.1"/>
    <property type="molecule type" value="Genomic_DNA"/>
</dbReference>
<dbReference type="Proteomes" id="UP000023152">
    <property type="component" value="Unassembled WGS sequence"/>
</dbReference>
<sequence length="256" mass="29082">MPMAPNECMQTSLSSSKMFKCNDDNSGVNVLTFATPGTTYLCFAEYIKYENPDPTEQCLQSTDTIVSRQIYSVACGTDYSFRSTMVTCENEILTFSLLRIKNLKNKKINKKLTLKYFVNKLIWGGVTNNYNSLDEASCTSYASSNNTLQYTSGCKEDDNNEYYQYKVICPTGDNGVSSVVRFVPYWIHAFLIAFVFFIFSVFLFCRTGKLIIVLKTIIQKITIKSHFTSLLFFFCTSQQVFLQCKKKEGHSASVPT</sequence>
<keyword evidence="1" id="KW-0812">Transmembrane</keyword>
<protein>
    <submittedName>
        <fullName evidence="2">Uncharacterized protein</fullName>
    </submittedName>
</protein>
<accession>X6MFY2</accession>
<evidence type="ECO:0000256" key="1">
    <source>
        <dbReference type="SAM" id="Phobius"/>
    </source>
</evidence>
<organism evidence="2 3">
    <name type="scientific">Reticulomyxa filosa</name>
    <dbReference type="NCBI Taxonomy" id="46433"/>
    <lineage>
        <taxon>Eukaryota</taxon>
        <taxon>Sar</taxon>
        <taxon>Rhizaria</taxon>
        <taxon>Retaria</taxon>
        <taxon>Foraminifera</taxon>
        <taxon>Monothalamids</taxon>
        <taxon>Reticulomyxidae</taxon>
        <taxon>Reticulomyxa</taxon>
    </lineage>
</organism>
<reference evidence="2 3" key="1">
    <citation type="journal article" date="2013" name="Curr. Biol.">
        <title>The Genome of the Foraminiferan Reticulomyxa filosa.</title>
        <authorList>
            <person name="Glockner G."/>
            <person name="Hulsmann N."/>
            <person name="Schleicher M."/>
            <person name="Noegel A.A."/>
            <person name="Eichinger L."/>
            <person name="Gallinger C."/>
            <person name="Pawlowski J."/>
            <person name="Sierra R."/>
            <person name="Euteneuer U."/>
            <person name="Pillet L."/>
            <person name="Moustafa A."/>
            <person name="Platzer M."/>
            <person name="Groth M."/>
            <person name="Szafranski K."/>
            <person name="Schliwa M."/>
        </authorList>
    </citation>
    <scope>NUCLEOTIDE SEQUENCE [LARGE SCALE GENOMIC DNA]</scope>
</reference>
<keyword evidence="1" id="KW-1133">Transmembrane helix</keyword>
<evidence type="ECO:0000313" key="3">
    <source>
        <dbReference type="Proteomes" id="UP000023152"/>
    </source>
</evidence>